<feature type="transmembrane region" description="Helical" evidence="9">
    <location>
        <begin position="12"/>
        <end position="34"/>
    </location>
</feature>
<evidence type="ECO:0000313" key="11">
    <source>
        <dbReference type="EMBL" id="KAK9739177.1"/>
    </source>
</evidence>
<evidence type="ECO:0000256" key="8">
    <source>
        <dbReference type="ARBA" id="ARBA00023180"/>
    </source>
</evidence>
<keyword evidence="3" id="KW-1003">Cell membrane</keyword>
<comment type="subcellular location">
    <subcellularLocation>
        <location evidence="1">Cell membrane</location>
        <topology evidence="1">Multi-pass membrane protein</topology>
    </subcellularLocation>
</comment>
<protein>
    <submittedName>
        <fullName evidence="11">Sugar transporter</fullName>
    </submittedName>
</protein>
<evidence type="ECO:0000256" key="6">
    <source>
        <dbReference type="ARBA" id="ARBA00022989"/>
    </source>
</evidence>
<organism evidence="11 12">
    <name type="scientific">Popillia japonica</name>
    <name type="common">Japanese beetle</name>
    <dbReference type="NCBI Taxonomy" id="7064"/>
    <lineage>
        <taxon>Eukaryota</taxon>
        <taxon>Metazoa</taxon>
        <taxon>Ecdysozoa</taxon>
        <taxon>Arthropoda</taxon>
        <taxon>Hexapoda</taxon>
        <taxon>Insecta</taxon>
        <taxon>Pterygota</taxon>
        <taxon>Neoptera</taxon>
        <taxon>Endopterygota</taxon>
        <taxon>Coleoptera</taxon>
        <taxon>Polyphaga</taxon>
        <taxon>Scarabaeiformia</taxon>
        <taxon>Scarabaeidae</taxon>
        <taxon>Rutelinae</taxon>
        <taxon>Popillia</taxon>
    </lineage>
</organism>
<keyword evidence="2" id="KW-0813">Transport</keyword>
<evidence type="ECO:0000256" key="4">
    <source>
        <dbReference type="ARBA" id="ARBA00022597"/>
    </source>
</evidence>
<dbReference type="Proteomes" id="UP001458880">
    <property type="component" value="Unassembled WGS sequence"/>
</dbReference>
<dbReference type="Pfam" id="PF00083">
    <property type="entry name" value="Sugar_tr"/>
    <property type="match status" value="1"/>
</dbReference>
<name>A0AAW1LXJ1_POPJA</name>
<dbReference type="GO" id="GO:0005886">
    <property type="term" value="C:plasma membrane"/>
    <property type="evidence" value="ECO:0007669"/>
    <property type="project" value="UniProtKB-SubCell"/>
</dbReference>
<dbReference type="PANTHER" id="PTHR48021">
    <property type="match status" value="1"/>
</dbReference>
<dbReference type="SUPFAM" id="SSF103473">
    <property type="entry name" value="MFS general substrate transporter"/>
    <property type="match status" value="2"/>
</dbReference>
<feature type="transmembrane region" description="Helical" evidence="9">
    <location>
        <begin position="289"/>
        <end position="312"/>
    </location>
</feature>
<dbReference type="InterPro" id="IPR020846">
    <property type="entry name" value="MFS_dom"/>
</dbReference>
<accession>A0AAW1LXJ1</accession>
<evidence type="ECO:0000259" key="10">
    <source>
        <dbReference type="PROSITE" id="PS50850"/>
    </source>
</evidence>
<feature type="domain" description="Major facilitator superfamily (MFS) profile" evidence="10">
    <location>
        <begin position="1"/>
        <end position="343"/>
    </location>
</feature>
<dbReference type="EMBL" id="JASPKY010000078">
    <property type="protein sequence ID" value="KAK9739177.1"/>
    <property type="molecule type" value="Genomic_DNA"/>
</dbReference>
<evidence type="ECO:0000256" key="2">
    <source>
        <dbReference type="ARBA" id="ARBA00022448"/>
    </source>
</evidence>
<keyword evidence="8" id="KW-0325">Glycoprotein</keyword>
<keyword evidence="6 9" id="KW-1133">Transmembrane helix</keyword>
<dbReference type="InterPro" id="IPR005829">
    <property type="entry name" value="Sugar_transporter_CS"/>
</dbReference>
<feature type="transmembrane region" description="Helical" evidence="9">
    <location>
        <begin position="318"/>
        <end position="337"/>
    </location>
</feature>
<evidence type="ECO:0000256" key="3">
    <source>
        <dbReference type="ARBA" id="ARBA00022475"/>
    </source>
</evidence>
<feature type="transmembrane region" description="Helical" evidence="9">
    <location>
        <begin position="252"/>
        <end position="277"/>
    </location>
</feature>
<dbReference type="InterPro" id="IPR003663">
    <property type="entry name" value="Sugar/inositol_transpt"/>
</dbReference>
<dbReference type="PANTHER" id="PTHR48021:SF47">
    <property type="entry name" value="GH17672P"/>
    <property type="match status" value="1"/>
</dbReference>
<feature type="transmembrane region" description="Helical" evidence="9">
    <location>
        <begin position="155"/>
        <end position="177"/>
    </location>
</feature>
<sequence>MKYTKHSENNGINIFLYFTAIVVHITSAVIGITFCWSTPVTSKLEGLIDNPLGFSISVSQSSWLSSLTSLGAVVGPFSGGYFSDSIGRKWSLIESPCYLIMKGQHEEARKSLEKLRQSDNIEDEIMELTATVKESLANRGGIIDVIKTDYLCRGLIITTGIVIIQQFSAISPILLYMHEIFENAGSSLSKEYATIIVGVVQIVATLISSFVIDRLGRRPLMFISIVPLCISLLTLSLYFYLKSLMDVSHISWLPVTALLVYVIFFNMGMGPLAIVVLSEIFPPHVKSSATSFTIATCFFVSFGVSKVFPLLGALFGQWFPFLICGVATTVGIIFMWFRLPETKGKHLSEILESLK</sequence>
<evidence type="ECO:0000313" key="12">
    <source>
        <dbReference type="Proteomes" id="UP001458880"/>
    </source>
</evidence>
<comment type="caution">
    <text evidence="11">The sequence shown here is derived from an EMBL/GenBank/DDBJ whole genome shotgun (WGS) entry which is preliminary data.</text>
</comment>
<dbReference type="PROSITE" id="PS50850">
    <property type="entry name" value="MFS"/>
    <property type="match status" value="1"/>
</dbReference>
<reference evidence="11 12" key="1">
    <citation type="journal article" date="2024" name="BMC Genomics">
        <title>De novo assembly and annotation of Popillia japonica's genome with initial clues to its potential as an invasive pest.</title>
        <authorList>
            <person name="Cucini C."/>
            <person name="Boschi S."/>
            <person name="Funari R."/>
            <person name="Cardaioli E."/>
            <person name="Iannotti N."/>
            <person name="Marturano G."/>
            <person name="Paoli F."/>
            <person name="Bruttini M."/>
            <person name="Carapelli A."/>
            <person name="Frati F."/>
            <person name="Nardi F."/>
        </authorList>
    </citation>
    <scope>NUCLEOTIDE SEQUENCE [LARGE SCALE GENOMIC DNA]</scope>
    <source>
        <strain evidence="11">DMR45628</strain>
    </source>
</reference>
<feature type="transmembrane region" description="Helical" evidence="9">
    <location>
        <begin position="192"/>
        <end position="212"/>
    </location>
</feature>
<dbReference type="PRINTS" id="PR00171">
    <property type="entry name" value="SUGRTRNSPORT"/>
</dbReference>
<dbReference type="GO" id="GO:0022857">
    <property type="term" value="F:transmembrane transporter activity"/>
    <property type="evidence" value="ECO:0007669"/>
    <property type="project" value="InterPro"/>
</dbReference>
<dbReference type="Gene3D" id="1.20.1250.20">
    <property type="entry name" value="MFS general substrate transporter like domains"/>
    <property type="match status" value="2"/>
</dbReference>
<dbReference type="FunFam" id="1.20.1250.20:FF:000218">
    <property type="entry name" value="facilitated trehalose transporter Tret1"/>
    <property type="match status" value="1"/>
</dbReference>
<evidence type="ECO:0000256" key="9">
    <source>
        <dbReference type="SAM" id="Phobius"/>
    </source>
</evidence>
<keyword evidence="5 9" id="KW-0812">Transmembrane</keyword>
<dbReference type="InterPro" id="IPR005828">
    <property type="entry name" value="MFS_sugar_transport-like"/>
</dbReference>
<evidence type="ECO:0000256" key="5">
    <source>
        <dbReference type="ARBA" id="ARBA00022692"/>
    </source>
</evidence>
<feature type="transmembrane region" description="Helical" evidence="9">
    <location>
        <begin position="63"/>
        <end position="82"/>
    </location>
</feature>
<gene>
    <name evidence="11" type="ORF">QE152_g9266</name>
</gene>
<dbReference type="PROSITE" id="PS00216">
    <property type="entry name" value="SUGAR_TRANSPORT_1"/>
    <property type="match status" value="2"/>
</dbReference>
<keyword evidence="4 11" id="KW-0762">Sugar transport</keyword>
<proteinExistence type="predicted"/>
<feature type="transmembrane region" description="Helical" evidence="9">
    <location>
        <begin position="219"/>
        <end position="240"/>
    </location>
</feature>
<dbReference type="InterPro" id="IPR036259">
    <property type="entry name" value="MFS_trans_sf"/>
</dbReference>
<evidence type="ECO:0000256" key="1">
    <source>
        <dbReference type="ARBA" id="ARBA00004651"/>
    </source>
</evidence>
<keyword evidence="7 9" id="KW-0472">Membrane</keyword>
<dbReference type="InterPro" id="IPR050549">
    <property type="entry name" value="MFS_Trehalose_Transporter"/>
</dbReference>
<evidence type="ECO:0000256" key="7">
    <source>
        <dbReference type="ARBA" id="ARBA00023136"/>
    </source>
</evidence>
<dbReference type="AlphaFoldDB" id="A0AAW1LXJ1"/>
<keyword evidence="12" id="KW-1185">Reference proteome</keyword>